<dbReference type="PANTHER" id="PTHR33490">
    <property type="entry name" value="BLR5614 PROTEIN-RELATED"/>
    <property type="match status" value="1"/>
</dbReference>
<evidence type="ECO:0000313" key="2">
    <source>
        <dbReference type="EMBL" id="AMX03081.1"/>
    </source>
</evidence>
<dbReference type="Proteomes" id="UP000076077">
    <property type="component" value="Chromosome"/>
</dbReference>
<dbReference type="SUPFAM" id="SSF54001">
    <property type="entry name" value="Cysteine proteinases"/>
    <property type="match status" value="1"/>
</dbReference>
<gene>
    <name evidence="2" type="ORF">A3224_11340</name>
</gene>
<evidence type="ECO:0000313" key="3">
    <source>
        <dbReference type="Proteomes" id="UP000076077"/>
    </source>
</evidence>
<dbReference type="STRING" id="252514.A3224_11340"/>
<dbReference type="AlphaFoldDB" id="A0A143HNK2"/>
<dbReference type="EMBL" id="CP014864">
    <property type="protein sequence ID" value="AMX03081.1"/>
    <property type="molecule type" value="Genomic_DNA"/>
</dbReference>
<protein>
    <recommendedName>
        <fullName evidence="1">Transglutaminase-like domain-containing protein</fullName>
    </recommendedName>
</protein>
<dbReference type="InterPro" id="IPR038765">
    <property type="entry name" value="Papain-like_cys_pep_sf"/>
</dbReference>
<dbReference type="SMART" id="SM00460">
    <property type="entry name" value="TGc"/>
    <property type="match status" value="1"/>
</dbReference>
<organism evidence="2 3">
    <name type="scientific">Microbulbifer thermotolerans</name>
    <dbReference type="NCBI Taxonomy" id="252514"/>
    <lineage>
        <taxon>Bacteria</taxon>
        <taxon>Pseudomonadati</taxon>
        <taxon>Pseudomonadota</taxon>
        <taxon>Gammaproteobacteria</taxon>
        <taxon>Cellvibrionales</taxon>
        <taxon>Microbulbiferaceae</taxon>
        <taxon>Microbulbifer</taxon>
    </lineage>
</organism>
<reference evidence="3" key="1">
    <citation type="submission" date="2016-03" db="EMBL/GenBank/DDBJ databases">
        <authorList>
            <person name="Lee Y.-S."/>
            <person name="Choi Y.-L."/>
        </authorList>
    </citation>
    <scope>NUCLEOTIDE SEQUENCE [LARGE SCALE GENOMIC DNA]</scope>
    <source>
        <strain evidence="3">DAU221</strain>
    </source>
</reference>
<dbReference type="InterPro" id="IPR002931">
    <property type="entry name" value="Transglutaminase-like"/>
</dbReference>
<proteinExistence type="predicted"/>
<dbReference type="KEGG" id="mthd:A3224_11340"/>
<accession>A0A143HNK2</accession>
<dbReference type="Gene3D" id="3.10.620.30">
    <property type="match status" value="1"/>
</dbReference>
<evidence type="ECO:0000259" key="1">
    <source>
        <dbReference type="SMART" id="SM00460"/>
    </source>
</evidence>
<feature type="domain" description="Transglutaminase-like" evidence="1">
    <location>
        <begin position="110"/>
        <end position="174"/>
    </location>
</feature>
<name>A0A143HNK2_MICTH</name>
<sequence length="214" mass="24000">METITANKPFEIQLDQSGNQSLIFHLKGVSPYASEVISITAEMRLAGNPQPFTLETEPLLAVEPNIEVNDPDIRELAGKLGGNIDSIAAWIYKNVKDVGYIAEDRGARYAITKLRGDCTEFASAFVALARVSGIPSRMVAGFMMEDSGRLQAENYHNWSEYQTGNTWSVADVQNNTIDFGYGKYISFYSFDRYSRLGNSHRFLSFDERLDVQML</sequence>
<dbReference type="Pfam" id="PF01841">
    <property type="entry name" value="Transglut_core"/>
    <property type="match status" value="1"/>
</dbReference>
<keyword evidence="3" id="KW-1185">Reference proteome</keyword>